<organism evidence="4 5">
    <name type="scientific">Musa balbisiana</name>
    <name type="common">Banana</name>
    <dbReference type="NCBI Taxonomy" id="52838"/>
    <lineage>
        <taxon>Eukaryota</taxon>
        <taxon>Viridiplantae</taxon>
        <taxon>Streptophyta</taxon>
        <taxon>Embryophyta</taxon>
        <taxon>Tracheophyta</taxon>
        <taxon>Spermatophyta</taxon>
        <taxon>Magnoliopsida</taxon>
        <taxon>Liliopsida</taxon>
        <taxon>Zingiberales</taxon>
        <taxon>Musaceae</taxon>
        <taxon>Musa</taxon>
    </lineage>
</organism>
<evidence type="ECO:0000313" key="5">
    <source>
        <dbReference type="Proteomes" id="UP000317650"/>
    </source>
</evidence>
<comment type="pathway">
    <text evidence="1">Protein modification; protein ubiquitination.</text>
</comment>
<dbReference type="InterPro" id="IPR001810">
    <property type="entry name" value="F-box_dom"/>
</dbReference>
<protein>
    <recommendedName>
        <fullName evidence="3">ApaG domain-containing protein</fullName>
    </recommendedName>
</protein>
<name>A0A4S8JQ31_MUSBA</name>
<dbReference type="InterPro" id="IPR036767">
    <property type="entry name" value="ApaG_sf"/>
</dbReference>
<evidence type="ECO:0000259" key="3">
    <source>
        <dbReference type="PROSITE" id="PS51087"/>
    </source>
</evidence>
<dbReference type="EMBL" id="PYDT01000004">
    <property type="protein sequence ID" value="THU63512.1"/>
    <property type="molecule type" value="Genomic_DNA"/>
</dbReference>
<sequence length="443" mass="49508">MAAVLEGLGVPVLEIILSKVAFRDAAAAACVSTTLRSVASDDALWRHFCARDLAVCDQPLDPDGNPCHSFKEAYRRWFESFGMYPFPLVRRAKECWSSIKSWMAVNLPEVNDTLRKGASEAEIKSAEKILGVQLPIPTKVLYRLCDGQQTLTPDLVENKLLAPLGVIGGYEFYDYIVNVHLLPLRLVVTETKRIARQLGFLTRSKSIVVAASYYMEKFFFLNCTNGQLYVGTKNLREDGEMMPCVPQSLIRPAVDIGHDMPQDALLLWLEEHCRRLQSGMIKTRELKDCRSICIFPETPPYCSVAVTNGVQVRSSAIFVPEASEGNGGDYYYSYSIRMSLLPEGCLLDGTYYSSCQLCSRHWIIRSRDIIVSDVNGEAVIGKFPLLIPGKQEFVYQSCTPLPGAPGSIEGSFTFVPGRISKPEGRHFDVKVAPFILEEPEYIF</sequence>
<dbReference type="InterPro" id="IPR037883">
    <property type="entry name" value="Knr4/Smi1-like_sf"/>
</dbReference>
<dbReference type="Pfam" id="PF04379">
    <property type="entry name" value="DUF525"/>
    <property type="match status" value="1"/>
</dbReference>
<dbReference type="PANTHER" id="PTHR47463">
    <property type="entry name" value="F-BOX PROTEIN SKIP16"/>
    <property type="match status" value="1"/>
</dbReference>
<keyword evidence="5" id="KW-1185">Reference proteome</keyword>
<proteinExistence type="predicted"/>
<dbReference type="Pfam" id="PF12937">
    <property type="entry name" value="F-box-like"/>
    <property type="match status" value="1"/>
</dbReference>
<dbReference type="SUPFAM" id="SSF160631">
    <property type="entry name" value="SMI1/KNR4-like"/>
    <property type="match status" value="1"/>
</dbReference>
<dbReference type="Gene3D" id="1.20.1280.50">
    <property type="match status" value="1"/>
</dbReference>
<dbReference type="PROSITE" id="PS51087">
    <property type="entry name" value="APAG"/>
    <property type="match status" value="1"/>
</dbReference>
<accession>A0A4S8JQ31</accession>
<dbReference type="InterPro" id="IPR036047">
    <property type="entry name" value="F-box-like_dom_sf"/>
</dbReference>
<dbReference type="Gene3D" id="2.60.40.1470">
    <property type="entry name" value="ApaG domain"/>
    <property type="match status" value="1"/>
</dbReference>
<gene>
    <name evidence="4" type="ORF">C4D60_Mb01t16580</name>
</gene>
<evidence type="ECO:0000256" key="1">
    <source>
        <dbReference type="ARBA" id="ARBA00004906"/>
    </source>
</evidence>
<dbReference type="InterPro" id="IPR007474">
    <property type="entry name" value="ApaG_domain"/>
</dbReference>
<dbReference type="STRING" id="52838.A0A4S8JQ31"/>
<evidence type="ECO:0000313" key="4">
    <source>
        <dbReference type="EMBL" id="THU63512.1"/>
    </source>
</evidence>
<dbReference type="Proteomes" id="UP000317650">
    <property type="component" value="Chromosome 1"/>
</dbReference>
<comment type="caution">
    <text evidence="4">The sequence shown here is derived from an EMBL/GenBank/DDBJ whole genome shotgun (WGS) entry which is preliminary data.</text>
</comment>
<feature type="domain" description="ApaG" evidence="3">
    <location>
        <begin position="304"/>
        <end position="443"/>
    </location>
</feature>
<reference evidence="4 5" key="1">
    <citation type="journal article" date="2019" name="Nat. Plants">
        <title>Genome sequencing of Musa balbisiana reveals subgenome evolution and function divergence in polyploid bananas.</title>
        <authorList>
            <person name="Yao X."/>
        </authorList>
    </citation>
    <scope>NUCLEOTIDE SEQUENCE [LARGE SCALE GENOMIC DNA]</scope>
    <source>
        <strain evidence="5">cv. DH-PKW</strain>
        <tissue evidence="4">Leaves</tissue>
    </source>
</reference>
<evidence type="ECO:0000256" key="2">
    <source>
        <dbReference type="ARBA" id="ARBA00022786"/>
    </source>
</evidence>
<dbReference type="SUPFAM" id="SSF110069">
    <property type="entry name" value="ApaG-like"/>
    <property type="match status" value="1"/>
</dbReference>
<dbReference type="PANTHER" id="PTHR47463:SF2">
    <property type="entry name" value="F-BOX PROTEIN SKIP16"/>
    <property type="match status" value="1"/>
</dbReference>
<keyword evidence="2" id="KW-0833">Ubl conjugation pathway</keyword>
<dbReference type="SUPFAM" id="SSF81383">
    <property type="entry name" value="F-box domain"/>
    <property type="match status" value="1"/>
</dbReference>
<dbReference type="AlphaFoldDB" id="A0A4S8JQ31"/>